<dbReference type="RefSeq" id="WP_076562344.1">
    <property type="nucleotide sequence ID" value="NZ_CP033929.1"/>
</dbReference>
<evidence type="ECO:0000313" key="2">
    <source>
        <dbReference type="EMBL" id="SIR24169.1"/>
    </source>
</evidence>
<reference evidence="3 5" key="2">
    <citation type="submission" date="2018-06" db="EMBL/GenBank/DDBJ databases">
        <authorList>
            <consortium name="Pathogen Informatics"/>
            <person name="Doyle S."/>
        </authorList>
    </citation>
    <scope>NUCLEOTIDE SEQUENCE [LARGE SCALE GENOMIC DNA]</scope>
    <source>
        <strain evidence="3 5">NCTC13560</strain>
    </source>
</reference>
<feature type="region of interest" description="Disordered" evidence="1">
    <location>
        <begin position="272"/>
        <end position="305"/>
    </location>
</feature>
<accession>A0A381FAC2</accession>
<evidence type="ECO:0000313" key="3">
    <source>
        <dbReference type="EMBL" id="SUX43520.1"/>
    </source>
</evidence>
<evidence type="ECO:0000313" key="5">
    <source>
        <dbReference type="Proteomes" id="UP000255231"/>
    </source>
</evidence>
<dbReference type="EMBL" id="UFVS01000001">
    <property type="protein sequence ID" value="SUX43520.1"/>
    <property type="molecule type" value="Genomic_DNA"/>
</dbReference>
<name>A0A381FAC2_9FLAO</name>
<protein>
    <submittedName>
        <fullName evidence="3">Uncharacterized protein</fullName>
    </submittedName>
</protein>
<sequence length="572" mass="66251">MVLTPVEFLKKKVNYSHILEAQQQHRDISYFVQSSLQKEISIEYLRQWTNRKYASNDKFLNWVKTVFKTDNFLSFFKYLRHPLASAKLVNDDVKPQLRRVFHADDSVFKYTLRGVEETCHSELKSEKFDDELFDAILFNHNDVVVQDIDLEEKRFREIISIKNIISVDCEKDKINRIAYRSCINIGGKEVHGYSYLDKDQYIFFDHDFTAVLHSIHDLEDCPVDWVSSENMFTENHVVKKSIFSYALADFEEFVFLKTLQRMTEPNGAIPVTTKLKTKDNNPAGNLKKTESDKEPMSSSMIGGQKPDLINPISSSESQLQAGTVVSVPAGNNADGTINMDVVKNYFQFHYLPVESLDYLNKRITEIENRILSSLLGDYEEQNAAAKNEMQVSKGYVSKEDKLRWLSKELSRIKKLSDFKTLALLHGKENVAVEVFFGTDFFIESLDELFTSFKLAPNAIERRKILKRISQNRNKHNLQQAKRDVILYMILPYASDTDFATALNGVVKMQPDLFEMQTRFDFWIAMFEAEYGQIEVFYESLGDDMKESEKIILITNLIKNIIKNEQQAIISNA</sequence>
<dbReference type="Proteomes" id="UP000185725">
    <property type="component" value="Unassembled WGS sequence"/>
</dbReference>
<dbReference type="Proteomes" id="UP000255231">
    <property type="component" value="Unassembled WGS sequence"/>
</dbReference>
<proteinExistence type="predicted"/>
<dbReference type="OrthoDB" id="938914at2"/>
<dbReference type="KEGG" id="cil:EG358_07270"/>
<gene>
    <name evidence="3" type="ORF">NCTC13560_02063</name>
    <name evidence="2" type="ORF">SAMN05421682_11588</name>
</gene>
<dbReference type="EMBL" id="FTMF01000015">
    <property type="protein sequence ID" value="SIR24169.1"/>
    <property type="molecule type" value="Genomic_DNA"/>
</dbReference>
<organism evidence="3 5">
    <name type="scientific">Chryseobacterium indoltheticum</name>
    <dbReference type="NCBI Taxonomy" id="254"/>
    <lineage>
        <taxon>Bacteria</taxon>
        <taxon>Pseudomonadati</taxon>
        <taxon>Bacteroidota</taxon>
        <taxon>Flavobacteriia</taxon>
        <taxon>Flavobacteriales</taxon>
        <taxon>Weeksellaceae</taxon>
        <taxon>Chryseobacterium group</taxon>
        <taxon>Chryseobacterium</taxon>
    </lineage>
</organism>
<reference evidence="2 4" key="1">
    <citation type="submission" date="2017-01" db="EMBL/GenBank/DDBJ databases">
        <authorList>
            <person name="Varghese N."/>
            <person name="Submissions S."/>
        </authorList>
    </citation>
    <scope>NUCLEOTIDE SEQUENCE [LARGE SCALE GENOMIC DNA]</scope>
    <source>
        <strain evidence="2 4">ATCC 27950</strain>
    </source>
</reference>
<dbReference type="GeneID" id="303673494"/>
<evidence type="ECO:0000256" key="1">
    <source>
        <dbReference type="SAM" id="MobiDB-lite"/>
    </source>
</evidence>
<evidence type="ECO:0000313" key="4">
    <source>
        <dbReference type="Proteomes" id="UP000185725"/>
    </source>
</evidence>
<dbReference type="AlphaFoldDB" id="A0A381FAC2"/>
<keyword evidence="4" id="KW-1185">Reference proteome</keyword>